<comment type="caution">
    <text evidence="2">The sequence shown here is derived from an EMBL/GenBank/DDBJ whole genome shotgun (WGS) entry which is preliminary data.</text>
</comment>
<proteinExistence type="predicted"/>
<feature type="chain" id="PRO_5029645260" description="Lipocalin family protein" evidence="1">
    <location>
        <begin position="24"/>
        <end position="150"/>
    </location>
</feature>
<sequence length="150" mass="17166">MNIKFLKRLLKILVFSCAIIVSSCIDDNTIERKISTPTTEKNNSAEQPNISGVWNLNNKVSNAKLSVFDDNTWKKISVTIQNDTLIRKGKYLVAQDSAVFFRYFGSQHWPNSDTINDYKTSLGAFVLFLNENGDLEDNQEDYKETYVKVN</sequence>
<dbReference type="AlphaFoldDB" id="A0A7K1LSW8"/>
<dbReference type="EMBL" id="VJVW01000009">
    <property type="protein sequence ID" value="MUP43893.1"/>
    <property type="molecule type" value="Genomic_DNA"/>
</dbReference>
<evidence type="ECO:0000313" key="2">
    <source>
        <dbReference type="EMBL" id="MUP43893.1"/>
    </source>
</evidence>
<evidence type="ECO:0000313" key="3">
    <source>
        <dbReference type="Proteomes" id="UP000460416"/>
    </source>
</evidence>
<keyword evidence="3" id="KW-1185">Reference proteome</keyword>
<dbReference type="PROSITE" id="PS51257">
    <property type="entry name" value="PROKAR_LIPOPROTEIN"/>
    <property type="match status" value="1"/>
</dbReference>
<keyword evidence="1" id="KW-0732">Signal</keyword>
<dbReference type="OrthoDB" id="1444499at2"/>
<protein>
    <recommendedName>
        <fullName evidence="4">Lipocalin family protein</fullName>
    </recommendedName>
</protein>
<evidence type="ECO:0008006" key="4">
    <source>
        <dbReference type="Google" id="ProtNLM"/>
    </source>
</evidence>
<organism evidence="2 3">
    <name type="scientific">Christiangramia aestuarii</name>
    <dbReference type="NCBI Taxonomy" id="1028746"/>
    <lineage>
        <taxon>Bacteria</taxon>
        <taxon>Pseudomonadati</taxon>
        <taxon>Bacteroidota</taxon>
        <taxon>Flavobacteriia</taxon>
        <taxon>Flavobacteriales</taxon>
        <taxon>Flavobacteriaceae</taxon>
        <taxon>Christiangramia</taxon>
    </lineage>
</organism>
<dbReference type="Proteomes" id="UP000460416">
    <property type="component" value="Unassembled WGS sequence"/>
</dbReference>
<feature type="signal peptide" evidence="1">
    <location>
        <begin position="1"/>
        <end position="23"/>
    </location>
</feature>
<dbReference type="RefSeq" id="WP_156277970.1">
    <property type="nucleotide sequence ID" value="NZ_BAABGI010000007.1"/>
</dbReference>
<name>A0A7K1LSW8_9FLAO</name>
<evidence type="ECO:0000256" key="1">
    <source>
        <dbReference type="SAM" id="SignalP"/>
    </source>
</evidence>
<gene>
    <name evidence="2" type="ORF">FLP08_15030</name>
</gene>
<accession>A0A7K1LSW8</accession>
<reference evidence="2 3" key="1">
    <citation type="submission" date="2019-07" db="EMBL/GenBank/DDBJ databases">
        <title>Gramella aestuarii sp. nov., isolated from a tidal flat, and emended description of Gramella echinicola.</title>
        <authorList>
            <person name="Liu L."/>
        </authorList>
    </citation>
    <scope>NUCLEOTIDE SEQUENCE [LARGE SCALE GENOMIC DNA]</scope>
    <source>
        <strain evidence="2 3">BS12</strain>
    </source>
</reference>